<organism evidence="5 6">
    <name type="scientific">Ammonicoccus fulvus</name>
    <dbReference type="NCBI Taxonomy" id="3138240"/>
    <lineage>
        <taxon>Bacteria</taxon>
        <taxon>Bacillati</taxon>
        <taxon>Actinomycetota</taxon>
        <taxon>Actinomycetes</taxon>
        <taxon>Propionibacteriales</taxon>
        <taxon>Propionibacteriaceae</taxon>
        <taxon>Ammonicoccus</taxon>
    </lineage>
</organism>
<dbReference type="InterPro" id="IPR000792">
    <property type="entry name" value="Tscrpt_reg_LuxR_C"/>
</dbReference>
<dbReference type="PRINTS" id="PR00038">
    <property type="entry name" value="HTHLUXR"/>
</dbReference>
<dbReference type="EMBL" id="CP154795">
    <property type="protein sequence ID" value="XAN09317.1"/>
    <property type="molecule type" value="Genomic_DNA"/>
</dbReference>
<dbReference type="Pfam" id="PF00196">
    <property type="entry name" value="GerE"/>
    <property type="match status" value="1"/>
</dbReference>
<accession>A0ABZ3FWZ9</accession>
<reference evidence="5 6" key="1">
    <citation type="submission" date="2024-04" db="EMBL/GenBank/DDBJ databases">
        <title>Isolation of an actinomycete strain from pig manure.</title>
        <authorList>
            <person name="Gong T."/>
            <person name="Yu Z."/>
            <person name="An M."/>
            <person name="Wei C."/>
            <person name="Yang W."/>
            <person name="Liu L."/>
        </authorList>
    </citation>
    <scope>NUCLEOTIDE SEQUENCE [LARGE SCALE GENOMIC DNA]</scope>
    <source>
        <strain evidence="5 6">ZF39</strain>
    </source>
</reference>
<keyword evidence="6" id="KW-1185">Reference proteome</keyword>
<keyword evidence="3" id="KW-0804">Transcription</keyword>
<evidence type="ECO:0000259" key="4">
    <source>
        <dbReference type="PROSITE" id="PS50043"/>
    </source>
</evidence>
<proteinExistence type="predicted"/>
<evidence type="ECO:0000313" key="6">
    <source>
        <dbReference type="Proteomes" id="UP001442841"/>
    </source>
</evidence>
<sequence>MTTPVSHPSSGWQLLALGRAIVAELGTPDPARLELLERVATGLPETAMVPMLRSWYAAEASGAVSDWLAMQEVDPELRSAWVTLWARLRCAEAAVREDNSEIARAQLDVGLDLANRLGAAWFVERYRALGVKAPTPEATQRSGRPGGLTNREQEVLALVAEGRSNGEIAKTLVVSTKTVSVHVSNILAKLGVGSRTEAAAWAYAERTTGEARRDI</sequence>
<dbReference type="Gene3D" id="1.10.10.10">
    <property type="entry name" value="Winged helix-like DNA-binding domain superfamily/Winged helix DNA-binding domain"/>
    <property type="match status" value="1"/>
</dbReference>
<dbReference type="RefSeq" id="WP_425310770.1">
    <property type="nucleotide sequence ID" value="NZ_CP154795.1"/>
</dbReference>
<dbReference type="SUPFAM" id="SSF46894">
    <property type="entry name" value="C-terminal effector domain of the bipartite response regulators"/>
    <property type="match status" value="1"/>
</dbReference>
<gene>
    <name evidence="5" type="ORF">AADG42_19000</name>
</gene>
<dbReference type="SMART" id="SM00421">
    <property type="entry name" value="HTH_LUXR"/>
    <property type="match status" value="1"/>
</dbReference>
<dbReference type="Proteomes" id="UP001442841">
    <property type="component" value="Chromosome"/>
</dbReference>
<evidence type="ECO:0000256" key="2">
    <source>
        <dbReference type="ARBA" id="ARBA00023125"/>
    </source>
</evidence>
<dbReference type="InterPro" id="IPR036388">
    <property type="entry name" value="WH-like_DNA-bd_sf"/>
</dbReference>
<dbReference type="CDD" id="cd06170">
    <property type="entry name" value="LuxR_C_like"/>
    <property type="match status" value="1"/>
</dbReference>
<dbReference type="PROSITE" id="PS50043">
    <property type="entry name" value="HTH_LUXR_2"/>
    <property type="match status" value="1"/>
</dbReference>
<evidence type="ECO:0000256" key="3">
    <source>
        <dbReference type="ARBA" id="ARBA00023163"/>
    </source>
</evidence>
<keyword evidence="1" id="KW-0805">Transcription regulation</keyword>
<feature type="domain" description="HTH luxR-type" evidence="4">
    <location>
        <begin position="141"/>
        <end position="206"/>
    </location>
</feature>
<evidence type="ECO:0000256" key="1">
    <source>
        <dbReference type="ARBA" id="ARBA00023015"/>
    </source>
</evidence>
<dbReference type="PANTHER" id="PTHR44688:SF16">
    <property type="entry name" value="DNA-BINDING TRANSCRIPTIONAL ACTIVATOR DEVR_DOSR"/>
    <property type="match status" value="1"/>
</dbReference>
<dbReference type="PROSITE" id="PS00622">
    <property type="entry name" value="HTH_LUXR_1"/>
    <property type="match status" value="1"/>
</dbReference>
<protein>
    <submittedName>
        <fullName evidence="5">Response regulator transcription factor</fullName>
    </submittedName>
</protein>
<dbReference type="PANTHER" id="PTHR44688">
    <property type="entry name" value="DNA-BINDING TRANSCRIPTIONAL ACTIVATOR DEVR_DOSR"/>
    <property type="match status" value="1"/>
</dbReference>
<dbReference type="InterPro" id="IPR016032">
    <property type="entry name" value="Sig_transdc_resp-reg_C-effctor"/>
</dbReference>
<name>A0ABZ3FWZ9_9ACTN</name>
<evidence type="ECO:0000313" key="5">
    <source>
        <dbReference type="EMBL" id="XAN09317.1"/>
    </source>
</evidence>
<keyword evidence="2" id="KW-0238">DNA-binding</keyword>